<evidence type="ECO:0000313" key="1">
    <source>
        <dbReference type="EMBL" id="KAK8481445.1"/>
    </source>
</evidence>
<proteinExistence type="predicted"/>
<accession>A0ABR1ZLD6</accession>
<gene>
    <name evidence="1" type="ORF">V6N11_049681</name>
</gene>
<evidence type="ECO:0000313" key="2">
    <source>
        <dbReference type="Proteomes" id="UP001396334"/>
    </source>
</evidence>
<name>A0ABR1ZLD6_9ROSI</name>
<reference evidence="1 2" key="1">
    <citation type="journal article" date="2024" name="G3 (Bethesda)">
        <title>Genome assembly of Hibiscus sabdariffa L. provides insights into metabolisms of medicinal natural products.</title>
        <authorList>
            <person name="Kim T."/>
        </authorList>
    </citation>
    <scope>NUCLEOTIDE SEQUENCE [LARGE SCALE GENOMIC DNA]</scope>
    <source>
        <strain evidence="1">TK-2024</strain>
        <tissue evidence="1">Old leaves</tissue>
    </source>
</reference>
<dbReference type="EMBL" id="JBBPBN010000907">
    <property type="protein sequence ID" value="KAK8481445.1"/>
    <property type="molecule type" value="Genomic_DNA"/>
</dbReference>
<sequence>MLGLSSKSRRGPTVHVDYLIHIQEIKPWPPSQSL</sequence>
<protein>
    <submittedName>
        <fullName evidence="1">Uncharacterized protein</fullName>
    </submittedName>
</protein>
<feature type="non-terminal residue" evidence="1">
    <location>
        <position position="34"/>
    </location>
</feature>
<keyword evidence="2" id="KW-1185">Reference proteome</keyword>
<dbReference type="Proteomes" id="UP001396334">
    <property type="component" value="Unassembled WGS sequence"/>
</dbReference>
<comment type="caution">
    <text evidence="1">The sequence shown here is derived from an EMBL/GenBank/DDBJ whole genome shotgun (WGS) entry which is preliminary data.</text>
</comment>
<organism evidence="1 2">
    <name type="scientific">Hibiscus sabdariffa</name>
    <name type="common">roselle</name>
    <dbReference type="NCBI Taxonomy" id="183260"/>
    <lineage>
        <taxon>Eukaryota</taxon>
        <taxon>Viridiplantae</taxon>
        <taxon>Streptophyta</taxon>
        <taxon>Embryophyta</taxon>
        <taxon>Tracheophyta</taxon>
        <taxon>Spermatophyta</taxon>
        <taxon>Magnoliopsida</taxon>
        <taxon>eudicotyledons</taxon>
        <taxon>Gunneridae</taxon>
        <taxon>Pentapetalae</taxon>
        <taxon>rosids</taxon>
        <taxon>malvids</taxon>
        <taxon>Malvales</taxon>
        <taxon>Malvaceae</taxon>
        <taxon>Malvoideae</taxon>
        <taxon>Hibiscus</taxon>
    </lineage>
</organism>